<evidence type="ECO:0000313" key="10">
    <source>
        <dbReference type="EMBL" id="QVY63433.1"/>
    </source>
</evidence>
<keyword evidence="3 7" id="KW-0812">Transmembrane</keyword>
<keyword evidence="4 7" id="KW-1133">Transmembrane helix</keyword>
<keyword evidence="2" id="KW-1003">Cell membrane</keyword>
<evidence type="ECO:0000256" key="5">
    <source>
        <dbReference type="ARBA" id="ARBA00023136"/>
    </source>
</evidence>
<sequence length="865" mass="96709">MNIVNKLTIQHLKQNKRRTLVTIFGVIISVAMIAAVTTLGVSFLDLFKKQSIANNGEWHVSYENVSKEQIQAIQDDDQTQSAFLSRDEGYANLTGSENENKPYVFIKSFDTDGLENYPIHLKEGRLPKESNEAVISEHMETNGGVSYQIGDEVTLQVGERVSNLPDADPEMELKQTASVVQLDGETAETIEDTAEKTYEIVGKIERPEWEPTWSPGYTMISYLDVEADVSADVSVIVKDINKDIFDHAEVLANSIGLEKASLSFNDSLLRYYGVTDNANLQTTLYRLLGIIVAVIMIGSVALIYNAFAISVSERSRHLGMLSSVGATKRQKRNSVFFEGFVIALISIPLGIAAGLTGIWITFLLINDMIEGALGISEKLTVVITPMSIVTACLLSLATIFISTYLPAVKASKISAIDAIRQSQDVKLTGKKIKTPKLVRKLFGIEGEIGLKNLKRNKRRYNVTVFSLVISILLFLSVSYFTDSLKKSLELSQEGINFDIRVSLNSSNEEKSEQLASIKEFDLVESSVLQKQIDLNFYVKEEEAALPFQEDIKSGLIELDEKGVPYYTSVTSLDERSFEDYAEQIGVKSFTDEPLKSHPVILVNTAQYEDSESGKFVETEAVFKEIGESLSLLYYDYEQSIESEFADVTIVAETNEVPMGVNYGGIGSVNLITTEEVFNELVASDKQEMANSSVFLRSSDPIKLQEMIEDADTDFYVSNLYKARQEQEQLILILSVFTYGFIALITLISVANIFNTISTSVSLRKREFAMLKSVGMTPMGFNKMISYESLFYGLKSLLYGLPLSFIVMYLIYYATTSSFEYTFEIPWMNIFYCIISIFVIVGTAMLYSIRKVNQDNIIESIKQENI</sequence>
<dbReference type="Proteomes" id="UP000679247">
    <property type="component" value="Chromosome"/>
</dbReference>
<feature type="domain" description="MacB-like periplasmic core" evidence="9">
    <location>
        <begin position="19"/>
        <end position="156"/>
    </location>
</feature>
<evidence type="ECO:0000313" key="11">
    <source>
        <dbReference type="Proteomes" id="UP000679247"/>
    </source>
</evidence>
<feature type="transmembrane region" description="Helical" evidence="7">
    <location>
        <begin position="729"/>
        <end position="753"/>
    </location>
</feature>
<dbReference type="InterPro" id="IPR003838">
    <property type="entry name" value="ABC3_permease_C"/>
</dbReference>
<evidence type="ECO:0000259" key="8">
    <source>
        <dbReference type="Pfam" id="PF02687"/>
    </source>
</evidence>
<reference evidence="10 11" key="1">
    <citation type="submission" date="2021-03" db="EMBL/GenBank/DDBJ databases">
        <title>The first data on the complete genome of the tetrodotoxin-producing bacterium.</title>
        <authorList>
            <person name="Melnikova D.I."/>
            <person name="Nijland R."/>
            <person name="Magarlamov T.Y."/>
        </authorList>
    </citation>
    <scope>NUCLEOTIDE SEQUENCE [LARGE SCALE GENOMIC DNA]</scope>
    <source>
        <strain evidence="10 11">1839</strain>
    </source>
</reference>
<feature type="transmembrane region" description="Helical" evidence="7">
    <location>
        <begin position="20"/>
        <end position="44"/>
    </location>
</feature>
<comment type="similarity">
    <text evidence="6">Belongs to the ABC-4 integral membrane protein family.</text>
</comment>
<evidence type="ECO:0000256" key="3">
    <source>
        <dbReference type="ARBA" id="ARBA00022692"/>
    </source>
</evidence>
<dbReference type="InterPro" id="IPR050250">
    <property type="entry name" value="Macrolide_Exporter_MacB"/>
</dbReference>
<evidence type="ECO:0000256" key="7">
    <source>
        <dbReference type="SAM" id="Phobius"/>
    </source>
</evidence>
<dbReference type="PANTHER" id="PTHR30572">
    <property type="entry name" value="MEMBRANE COMPONENT OF TRANSPORTER-RELATED"/>
    <property type="match status" value="1"/>
</dbReference>
<feature type="domain" description="ABC3 transporter permease C-terminal" evidence="8">
    <location>
        <begin position="290"/>
        <end position="414"/>
    </location>
</feature>
<dbReference type="RefSeq" id="WP_214478581.1">
    <property type="nucleotide sequence ID" value="NZ_CP071709.1"/>
</dbReference>
<evidence type="ECO:0000256" key="2">
    <source>
        <dbReference type="ARBA" id="ARBA00022475"/>
    </source>
</evidence>
<dbReference type="EMBL" id="CP071709">
    <property type="protein sequence ID" value="QVY63433.1"/>
    <property type="molecule type" value="Genomic_DNA"/>
</dbReference>
<dbReference type="PANTHER" id="PTHR30572:SF4">
    <property type="entry name" value="ABC TRANSPORTER PERMEASE YTRF"/>
    <property type="match status" value="1"/>
</dbReference>
<accession>A0ABX8FHE6</accession>
<dbReference type="Pfam" id="PF02687">
    <property type="entry name" value="FtsX"/>
    <property type="match status" value="2"/>
</dbReference>
<name>A0ABX8FHE6_9BACI</name>
<dbReference type="Pfam" id="PF12704">
    <property type="entry name" value="MacB_PCD"/>
    <property type="match status" value="1"/>
</dbReference>
<keyword evidence="5 7" id="KW-0472">Membrane</keyword>
<organism evidence="10 11">
    <name type="scientific">Cytobacillus gottheilii</name>
    <dbReference type="NCBI Taxonomy" id="859144"/>
    <lineage>
        <taxon>Bacteria</taxon>
        <taxon>Bacillati</taxon>
        <taxon>Bacillota</taxon>
        <taxon>Bacilli</taxon>
        <taxon>Bacillales</taxon>
        <taxon>Bacillaceae</taxon>
        <taxon>Cytobacillus</taxon>
    </lineage>
</organism>
<evidence type="ECO:0000256" key="4">
    <source>
        <dbReference type="ARBA" id="ARBA00022989"/>
    </source>
</evidence>
<feature type="transmembrane region" description="Helical" evidence="7">
    <location>
        <begin position="826"/>
        <end position="846"/>
    </location>
</feature>
<proteinExistence type="inferred from homology"/>
<dbReference type="InterPro" id="IPR025857">
    <property type="entry name" value="MacB_PCD"/>
</dbReference>
<evidence type="ECO:0000259" key="9">
    <source>
        <dbReference type="Pfam" id="PF12704"/>
    </source>
</evidence>
<keyword evidence="11" id="KW-1185">Reference proteome</keyword>
<feature type="transmembrane region" description="Helical" evidence="7">
    <location>
        <begin position="796"/>
        <end position="814"/>
    </location>
</feature>
<protein>
    <submittedName>
        <fullName evidence="10">FtsX-like permease family protein</fullName>
    </submittedName>
</protein>
<gene>
    <name evidence="10" type="ORF">J1899_10455</name>
</gene>
<feature type="transmembrane region" description="Helical" evidence="7">
    <location>
        <begin position="335"/>
        <end position="362"/>
    </location>
</feature>
<feature type="transmembrane region" description="Helical" evidence="7">
    <location>
        <begin position="284"/>
        <end position="307"/>
    </location>
</feature>
<feature type="domain" description="ABC3 transporter permease C-terminal" evidence="8">
    <location>
        <begin position="740"/>
        <end position="854"/>
    </location>
</feature>
<feature type="transmembrane region" description="Helical" evidence="7">
    <location>
        <begin position="460"/>
        <end position="480"/>
    </location>
</feature>
<feature type="transmembrane region" description="Helical" evidence="7">
    <location>
        <begin position="382"/>
        <end position="405"/>
    </location>
</feature>
<evidence type="ECO:0000256" key="6">
    <source>
        <dbReference type="ARBA" id="ARBA00038076"/>
    </source>
</evidence>
<comment type="subcellular location">
    <subcellularLocation>
        <location evidence="1">Cell membrane</location>
        <topology evidence="1">Multi-pass membrane protein</topology>
    </subcellularLocation>
</comment>
<evidence type="ECO:0000256" key="1">
    <source>
        <dbReference type="ARBA" id="ARBA00004651"/>
    </source>
</evidence>